<gene>
    <name evidence="2" type="ORF">LTRI10_LOCUS31229</name>
</gene>
<name>A0AAV2EYC3_9ROSI</name>
<keyword evidence="3" id="KW-1185">Reference proteome</keyword>
<evidence type="ECO:0000313" key="3">
    <source>
        <dbReference type="Proteomes" id="UP001497516"/>
    </source>
</evidence>
<dbReference type="AlphaFoldDB" id="A0AAV2EYC3"/>
<feature type="compositionally biased region" description="Basic and acidic residues" evidence="1">
    <location>
        <begin position="32"/>
        <end position="42"/>
    </location>
</feature>
<protein>
    <submittedName>
        <fullName evidence="2">Uncharacterized protein</fullName>
    </submittedName>
</protein>
<proteinExistence type="predicted"/>
<dbReference type="EMBL" id="OZ034818">
    <property type="protein sequence ID" value="CAL1390445.1"/>
    <property type="molecule type" value="Genomic_DNA"/>
</dbReference>
<organism evidence="2 3">
    <name type="scientific">Linum trigynum</name>
    <dbReference type="NCBI Taxonomy" id="586398"/>
    <lineage>
        <taxon>Eukaryota</taxon>
        <taxon>Viridiplantae</taxon>
        <taxon>Streptophyta</taxon>
        <taxon>Embryophyta</taxon>
        <taxon>Tracheophyta</taxon>
        <taxon>Spermatophyta</taxon>
        <taxon>Magnoliopsida</taxon>
        <taxon>eudicotyledons</taxon>
        <taxon>Gunneridae</taxon>
        <taxon>Pentapetalae</taxon>
        <taxon>rosids</taxon>
        <taxon>fabids</taxon>
        <taxon>Malpighiales</taxon>
        <taxon>Linaceae</taxon>
        <taxon>Linum</taxon>
    </lineage>
</organism>
<reference evidence="2 3" key="1">
    <citation type="submission" date="2024-04" db="EMBL/GenBank/DDBJ databases">
        <authorList>
            <person name="Fracassetti M."/>
        </authorList>
    </citation>
    <scope>NUCLEOTIDE SEQUENCE [LARGE SCALE GENOMIC DNA]</scope>
</reference>
<dbReference type="Proteomes" id="UP001497516">
    <property type="component" value="Chromosome 5"/>
</dbReference>
<evidence type="ECO:0000256" key="1">
    <source>
        <dbReference type="SAM" id="MobiDB-lite"/>
    </source>
</evidence>
<accession>A0AAV2EYC3</accession>
<sequence length="100" mass="11753">MKGIITSSIRRRLKNGRWWGEPYPTMRNSQQPEERRKREENPHLCNRGSHQRVGSRSMLMPQSLPEKGLARELLQGTRTDFVCWRQFVMTRVSGGQKLQS</sequence>
<feature type="region of interest" description="Disordered" evidence="1">
    <location>
        <begin position="20"/>
        <end position="62"/>
    </location>
</feature>
<evidence type="ECO:0000313" key="2">
    <source>
        <dbReference type="EMBL" id="CAL1390445.1"/>
    </source>
</evidence>